<feature type="binding site" evidence="9">
    <location>
        <position position="264"/>
    </location>
    <ligand>
        <name>Mg(2+)</name>
        <dbReference type="ChEBI" id="CHEBI:18420"/>
        <label>2</label>
    </ligand>
</feature>
<feature type="binding site" evidence="9">
    <location>
        <position position="189"/>
    </location>
    <ligand>
        <name>ATP</name>
        <dbReference type="ChEBI" id="CHEBI:30616"/>
    </ligand>
</feature>
<dbReference type="RefSeq" id="WP_371841785.1">
    <property type="nucleotide sequence ID" value="NZ_JBGMEK010000176.1"/>
</dbReference>
<evidence type="ECO:0000256" key="4">
    <source>
        <dbReference type="ARBA" id="ARBA00022741"/>
    </source>
</evidence>
<evidence type="ECO:0000256" key="6">
    <source>
        <dbReference type="ARBA" id="ARBA00022842"/>
    </source>
</evidence>
<dbReference type="Pfam" id="PF08443">
    <property type="entry name" value="RimK"/>
    <property type="match status" value="1"/>
</dbReference>
<keyword evidence="4 9" id="KW-0547">Nucleotide-binding</keyword>
<keyword evidence="11" id="KW-0687">Ribonucleoprotein</keyword>
<dbReference type="InterPro" id="IPR023533">
    <property type="entry name" value="RimK"/>
</dbReference>
<dbReference type="GO" id="GO:0016874">
    <property type="term" value="F:ligase activity"/>
    <property type="evidence" value="ECO:0007669"/>
    <property type="project" value="UniProtKB-KW"/>
</dbReference>
<keyword evidence="3 9" id="KW-0479">Metal-binding</keyword>
<comment type="caution">
    <text evidence="11">The sequence shown here is derived from an EMBL/GenBank/DDBJ whole genome shotgun (WGS) entry which is preliminary data.</text>
</comment>
<keyword evidence="6 9" id="KW-0460">Magnesium</keyword>
<dbReference type="HAMAP" id="MF_01552">
    <property type="entry name" value="RimK"/>
    <property type="match status" value="1"/>
</dbReference>
<dbReference type="PROSITE" id="PS50975">
    <property type="entry name" value="ATP_GRASP"/>
    <property type="match status" value="1"/>
</dbReference>
<dbReference type="PANTHER" id="PTHR21621:SF7">
    <property type="entry name" value="RIBOSOMAL PROTEIN BS6--L-GLUTAMATE LIGASE"/>
    <property type="match status" value="1"/>
</dbReference>
<feature type="binding site" evidence="9">
    <location>
        <position position="262"/>
    </location>
    <ligand>
        <name>Mg(2+)</name>
        <dbReference type="ChEBI" id="CHEBI:18420"/>
        <label>2</label>
    </ligand>
</feature>
<dbReference type="Proteomes" id="UP001569428">
    <property type="component" value="Unassembled WGS sequence"/>
</dbReference>
<evidence type="ECO:0000256" key="7">
    <source>
        <dbReference type="ARBA" id="ARBA00022917"/>
    </source>
</evidence>
<keyword evidence="2 9" id="KW-0436">Ligase</keyword>
<comment type="cofactor">
    <cofactor evidence="1">
        <name>Mn(2+)</name>
        <dbReference type="ChEBI" id="CHEBI:29035"/>
    </cofactor>
</comment>
<dbReference type="Gene3D" id="3.40.50.20">
    <property type="match status" value="1"/>
</dbReference>
<keyword evidence="5 9" id="KW-0067">ATP-binding</keyword>
<dbReference type="NCBIfam" id="TIGR00768">
    <property type="entry name" value="rimK_fam"/>
    <property type="match status" value="1"/>
</dbReference>
<evidence type="ECO:0000256" key="2">
    <source>
        <dbReference type="ARBA" id="ARBA00022598"/>
    </source>
</evidence>
<dbReference type="EC" id="6.3.2.-" evidence="9"/>
<evidence type="ECO:0000256" key="8">
    <source>
        <dbReference type="ARBA" id="ARBA00023211"/>
    </source>
</evidence>
<dbReference type="SUPFAM" id="SSF56059">
    <property type="entry name" value="Glutathione synthetase ATP-binding domain-like"/>
    <property type="match status" value="1"/>
</dbReference>
<evidence type="ECO:0000256" key="3">
    <source>
        <dbReference type="ARBA" id="ARBA00022723"/>
    </source>
</evidence>
<feature type="binding site" evidence="9">
    <location>
        <begin position="180"/>
        <end position="181"/>
    </location>
    <ligand>
        <name>ATP</name>
        <dbReference type="ChEBI" id="CHEBI:30616"/>
    </ligand>
</feature>
<protein>
    <recommendedName>
        <fullName evidence="9">Probable alpha-L-glutamate ligase</fullName>
        <ecNumber evidence="9">6.3.2.-</ecNumber>
    </recommendedName>
</protein>
<proteinExistence type="inferred from homology"/>
<feature type="binding site" evidence="9">
    <location>
        <position position="262"/>
    </location>
    <ligand>
        <name>Mn(2+)</name>
        <dbReference type="ChEBI" id="CHEBI:29035"/>
        <label>2</label>
    </ligand>
</feature>
<dbReference type="InterPro" id="IPR041107">
    <property type="entry name" value="Rimk_N"/>
</dbReference>
<reference evidence="11 12" key="1">
    <citation type="submission" date="2024-08" db="EMBL/GenBank/DDBJ databases">
        <authorList>
            <person name="Ishaq N."/>
        </authorList>
    </citation>
    <scope>NUCLEOTIDE SEQUENCE [LARGE SCALE GENOMIC DNA]</scope>
    <source>
        <strain evidence="11 12">DSM 18651</strain>
    </source>
</reference>
<feature type="binding site" evidence="9">
    <location>
        <position position="250"/>
    </location>
    <ligand>
        <name>Mn(2+)</name>
        <dbReference type="ChEBI" id="CHEBI:29035"/>
        <label>1</label>
    </ligand>
</feature>
<dbReference type="Gene3D" id="3.30.470.20">
    <property type="entry name" value="ATP-grasp fold, B domain"/>
    <property type="match status" value="1"/>
</dbReference>
<feature type="binding site" evidence="9">
    <location>
        <position position="264"/>
    </location>
    <ligand>
        <name>Mn(2+)</name>
        <dbReference type="ChEBI" id="CHEBI:29035"/>
        <label>2</label>
    </ligand>
</feature>
<dbReference type="EMBL" id="JBGMEK010000176">
    <property type="protein sequence ID" value="MFA0813945.1"/>
    <property type="molecule type" value="Genomic_DNA"/>
</dbReference>
<evidence type="ECO:0000256" key="1">
    <source>
        <dbReference type="ARBA" id="ARBA00001936"/>
    </source>
</evidence>
<keyword evidence="7 9" id="KW-0648">Protein biosynthesis</keyword>
<sequence>MKIAILSRNSKLYSTRRLVEAANERGHEARVIDHIRCFMDMGTENPSIHYKNEEFLPGDFDAVVPRIGSSVTFYGTSVVRQFEMMGTYCVNESVAISRSRDKLRSIQLLSRKGVGIPVTAFANSPDDIEGLIREVGGPPLVIKVLEGTQGIGVVLAETKKAAESVIQAFMGVKSNILIQEFIGEAGGSDIRCFVVGGKVIAAMQRTAPEGEFRSNLHRGGTAKLVKLSPTERSCAVKAAGIMGLNVCGVDLLRSSRGPLIMEVNSSPGLKGIEEATNKDVAGMIVEFIENNARPNKTRTRGKG</sequence>
<comment type="cofactor">
    <cofactor evidence="9">
        <name>Mg(2+)</name>
        <dbReference type="ChEBI" id="CHEBI:18420"/>
    </cofactor>
    <cofactor evidence="9">
        <name>Mn(2+)</name>
        <dbReference type="ChEBI" id="CHEBI:29035"/>
    </cofactor>
    <text evidence="9">Binds 2 magnesium or manganese ions per subunit.</text>
</comment>
<dbReference type="InterPro" id="IPR004666">
    <property type="entry name" value="Rp_bS6_RimK/Lys_biosynth_LsyX"/>
</dbReference>
<dbReference type="NCBIfam" id="NF007764">
    <property type="entry name" value="PRK10446.1"/>
    <property type="match status" value="1"/>
</dbReference>
<dbReference type="Pfam" id="PF18030">
    <property type="entry name" value="Rimk_N"/>
    <property type="match status" value="1"/>
</dbReference>
<gene>
    <name evidence="9 11" type="primary">rimK</name>
    <name evidence="11" type="ORF">ACCI49_24055</name>
</gene>
<feature type="binding site" evidence="9">
    <location>
        <position position="143"/>
    </location>
    <ligand>
        <name>ATP</name>
        <dbReference type="ChEBI" id="CHEBI:30616"/>
    </ligand>
</feature>
<keyword evidence="12" id="KW-1185">Reference proteome</keyword>
<dbReference type="InterPro" id="IPR013651">
    <property type="entry name" value="ATP-grasp_RimK-type"/>
</dbReference>
<keyword evidence="11" id="KW-0689">Ribosomal protein</keyword>
<evidence type="ECO:0000256" key="5">
    <source>
        <dbReference type="ARBA" id="ARBA00022840"/>
    </source>
</evidence>
<dbReference type="PANTHER" id="PTHR21621">
    <property type="entry name" value="RIBOSOMAL PROTEIN S6 MODIFICATION PROTEIN"/>
    <property type="match status" value="1"/>
</dbReference>
<dbReference type="InterPro" id="IPR011761">
    <property type="entry name" value="ATP-grasp"/>
</dbReference>
<evidence type="ECO:0000313" key="12">
    <source>
        <dbReference type="Proteomes" id="UP001569428"/>
    </source>
</evidence>
<feature type="binding site" evidence="9">
    <location>
        <position position="250"/>
    </location>
    <ligand>
        <name>Mg(2+)</name>
        <dbReference type="ChEBI" id="CHEBI:18420"/>
        <label>1</label>
    </ligand>
</feature>
<accession>A0ABV4P7H0</accession>
<keyword evidence="8 9" id="KW-0464">Manganese</keyword>
<dbReference type="GO" id="GO:0005840">
    <property type="term" value="C:ribosome"/>
    <property type="evidence" value="ECO:0007669"/>
    <property type="project" value="UniProtKB-KW"/>
</dbReference>
<name>A0ABV4P7H0_9GAMM</name>
<evidence type="ECO:0000256" key="9">
    <source>
        <dbReference type="HAMAP-Rule" id="MF_01552"/>
    </source>
</evidence>
<evidence type="ECO:0000313" key="11">
    <source>
        <dbReference type="EMBL" id="MFA0813945.1"/>
    </source>
</evidence>
<feature type="binding site" evidence="9">
    <location>
        <position position="262"/>
    </location>
    <ligand>
        <name>Mn(2+)</name>
        <dbReference type="ChEBI" id="CHEBI:29035"/>
        <label>1</label>
    </ligand>
</feature>
<dbReference type="Gene3D" id="3.30.1490.20">
    <property type="entry name" value="ATP-grasp fold, A domain"/>
    <property type="match status" value="1"/>
</dbReference>
<evidence type="ECO:0000259" key="10">
    <source>
        <dbReference type="PROSITE" id="PS50975"/>
    </source>
</evidence>
<comment type="similarity">
    <text evidence="9">Belongs to the RimK family.</text>
</comment>
<feature type="binding site" evidence="9">
    <location>
        <position position="262"/>
    </location>
    <ligand>
        <name>Mg(2+)</name>
        <dbReference type="ChEBI" id="CHEBI:18420"/>
        <label>1</label>
    </ligand>
</feature>
<organism evidence="11 12">
    <name type="scientific">Microbulbifer epialgicus</name>
    <dbReference type="NCBI Taxonomy" id="393907"/>
    <lineage>
        <taxon>Bacteria</taxon>
        <taxon>Pseudomonadati</taxon>
        <taxon>Pseudomonadota</taxon>
        <taxon>Gammaproteobacteria</taxon>
        <taxon>Cellvibrionales</taxon>
        <taxon>Microbulbiferaceae</taxon>
        <taxon>Microbulbifer</taxon>
    </lineage>
</organism>
<feature type="domain" description="ATP-grasp" evidence="10">
    <location>
        <begin position="106"/>
        <end position="289"/>
    </location>
</feature>
<feature type="binding site" evidence="9">
    <location>
        <begin position="213"/>
        <end position="215"/>
    </location>
    <ligand>
        <name>ATP</name>
        <dbReference type="ChEBI" id="CHEBI:30616"/>
    </ligand>
</feature>
<dbReference type="InterPro" id="IPR013815">
    <property type="entry name" value="ATP_grasp_subdomain_1"/>
</dbReference>